<dbReference type="GO" id="GO:0004048">
    <property type="term" value="F:anthranilate phosphoribosyltransferase activity"/>
    <property type="evidence" value="ECO:0007669"/>
    <property type="project" value="InterPro"/>
</dbReference>
<dbReference type="EMBL" id="PELY01000003">
    <property type="protein sequence ID" value="RTH28874.1"/>
    <property type="molecule type" value="Genomic_DNA"/>
</dbReference>
<gene>
    <name evidence="5" type="primary">trpD</name>
    <name evidence="5" type="ORF">CSW38_00115</name>
</gene>
<evidence type="ECO:0000313" key="6">
    <source>
        <dbReference type="Proteomes" id="UP000287306"/>
    </source>
</evidence>
<dbReference type="AlphaFoldDB" id="A0A430S4M0"/>
<dbReference type="Proteomes" id="UP000287306">
    <property type="component" value="Unassembled WGS sequence"/>
</dbReference>
<comment type="caution">
    <text evidence="5">The sequence shown here is derived from an EMBL/GenBank/DDBJ whole genome shotgun (WGS) entry which is preliminary data.</text>
</comment>
<accession>A0A430S4M0</accession>
<dbReference type="PANTHER" id="PTHR43285">
    <property type="entry name" value="ANTHRANILATE PHOSPHORIBOSYLTRANSFERASE"/>
    <property type="match status" value="1"/>
</dbReference>
<dbReference type="InterPro" id="IPR035902">
    <property type="entry name" value="Nuc_phospho_transferase"/>
</dbReference>
<feature type="non-terminal residue" evidence="5">
    <location>
        <position position="254"/>
    </location>
</feature>
<dbReference type="InterPro" id="IPR000312">
    <property type="entry name" value="Glycosyl_Trfase_fam3"/>
</dbReference>
<dbReference type="Gene3D" id="3.40.1030.10">
    <property type="entry name" value="Nucleoside phosphorylase/phosphoribosyltransferase catalytic domain"/>
    <property type="match status" value="1"/>
</dbReference>
<dbReference type="GO" id="GO:0005829">
    <property type="term" value="C:cytosol"/>
    <property type="evidence" value="ECO:0007669"/>
    <property type="project" value="TreeGrafter"/>
</dbReference>
<dbReference type="GO" id="GO:0000162">
    <property type="term" value="P:L-tryptophan biosynthetic process"/>
    <property type="evidence" value="ECO:0007669"/>
    <property type="project" value="InterPro"/>
</dbReference>
<evidence type="ECO:0000259" key="4">
    <source>
        <dbReference type="Pfam" id="PF02885"/>
    </source>
</evidence>
<dbReference type="SUPFAM" id="SSF47648">
    <property type="entry name" value="Nucleoside phosphorylase/phosphoribosyltransferase N-terminal domain"/>
    <property type="match status" value="1"/>
</dbReference>
<evidence type="ECO:0000313" key="5">
    <source>
        <dbReference type="EMBL" id="RTH28874.1"/>
    </source>
</evidence>
<proteinExistence type="predicted"/>
<dbReference type="InterPro" id="IPR017459">
    <property type="entry name" value="Glycosyl_Trfase_fam3_N_dom"/>
</dbReference>
<evidence type="ECO:0000256" key="2">
    <source>
        <dbReference type="ARBA" id="ARBA00022679"/>
    </source>
</evidence>
<feature type="domain" description="Glycosyl transferase family 3 N-terminal" evidence="4">
    <location>
        <begin position="2"/>
        <end position="63"/>
    </location>
</feature>
<keyword evidence="1 5" id="KW-0328">Glycosyltransferase</keyword>
<evidence type="ECO:0000259" key="3">
    <source>
        <dbReference type="Pfam" id="PF00591"/>
    </source>
</evidence>
<organism evidence="5 6">
    <name type="scientific">Thermus scotoductus</name>
    <dbReference type="NCBI Taxonomy" id="37636"/>
    <lineage>
        <taxon>Bacteria</taxon>
        <taxon>Thermotogati</taxon>
        <taxon>Deinococcota</taxon>
        <taxon>Deinococci</taxon>
        <taxon>Thermales</taxon>
        <taxon>Thermaceae</taxon>
        <taxon>Thermus</taxon>
    </lineage>
</organism>
<name>A0A430S4M0_THESC</name>
<dbReference type="SUPFAM" id="SSF52418">
    <property type="entry name" value="Nucleoside phosphorylase/phosphoribosyltransferase catalytic domain"/>
    <property type="match status" value="1"/>
</dbReference>
<dbReference type="Pfam" id="PF00591">
    <property type="entry name" value="Glycos_transf_3"/>
    <property type="match status" value="1"/>
</dbReference>
<dbReference type="Gene3D" id="1.20.970.10">
    <property type="entry name" value="Transferase, Pyrimidine Nucleoside Phosphorylase, Chain C"/>
    <property type="match status" value="1"/>
</dbReference>
<dbReference type="RefSeq" id="WP_126201375.1">
    <property type="nucleotide sequence ID" value="NZ_PELY01000003.1"/>
</dbReference>
<feature type="domain" description="Glycosyl transferase family 3" evidence="3">
    <location>
        <begin position="72"/>
        <end position="233"/>
    </location>
</feature>
<keyword evidence="2 5" id="KW-0808">Transferase</keyword>
<dbReference type="NCBIfam" id="TIGR01245">
    <property type="entry name" value="trpD"/>
    <property type="match status" value="1"/>
</dbReference>
<evidence type="ECO:0000256" key="1">
    <source>
        <dbReference type="ARBA" id="ARBA00022676"/>
    </source>
</evidence>
<sequence>MEAVKKALLGEVLTEEEAYGLMQAMMAGELSPVQVAGVLTAMALRGETPSEIAAMARAMREAARRIPVSRRPLLDIVGTGGDHKGLLNLSTLGALVAAAGGVAVAKHGNRAASSRAGSADPLEALGVNLEAPPERVGEAIEALGFGFLFARVFHPAMRHVAPVRAELGIRTVFNLLGPLTNPAGADRYVLGVFSPDWLSPMAEALNHLGAKGLVVHGEGADELILGENQVVEVGRRCWGGDTRVSRRRQAGGSG</sequence>
<dbReference type="InterPro" id="IPR036320">
    <property type="entry name" value="Glycosyl_Trfase_fam3_N_dom_sf"/>
</dbReference>
<protein>
    <submittedName>
        <fullName evidence="5">Anthranilate phosphoribosyltransferase</fullName>
    </submittedName>
</protein>
<dbReference type="InterPro" id="IPR005940">
    <property type="entry name" value="Anthranilate_Pribosyl_Tfrase"/>
</dbReference>
<dbReference type="PANTHER" id="PTHR43285:SF2">
    <property type="entry name" value="ANTHRANILATE PHOSPHORIBOSYLTRANSFERASE"/>
    <property type="match status" value="1"/>
</dbReference>
<dbReference type="Pfam" id="PF02885">
    <property type="entry name" value="Glycos_trans_3N"/>
    <property type="match status" value="1"/>
</dbReference>
<reference evidence="5 6" key="1">
    <citation type="journal article" date="2019" name="Extremophiles">
        <title>Biogeography of thermophiles and predominance of Thermus scotoductus in domestic water heaters.</title>
        <authorList>
            <person name="Wilpiszeski R.L."/>
            <person name="Zhang Z."/>
            <person name="House C.H."/>
        </authorList>
    </citation>
    <scope>NUCLEOTIDE SEQUENCE [LARGE SCALE GENOMIC DNA]</scope>
    <source>
        <strain evidence="5 6">25_S25</strain>
    </source>
</reference>